<name>A0A5B7J1U1_PORTR</name>
<dbReference type="AlphaFoldDB" id="A0A5B7J1U1"/>
<organism evidence="2 3">
    <name type="scientific">Portunus trituberculatus</name>
    <name type="common">Swimming crab</name>
    <name type="synonym">Neptunus trituberculatus</name>
    <dbReference type="NCBI Taxonomy" id="210409"/>
    <lineage>
        <taxon>Eukaryota</taxon>
        <taxon>Metazoa</taxon>
        <taxon>Ecdysozoa</taxon>
        <taxon>Arthropoda</taxon>
        <taxon>Crustacea</taxon>
        <taxon>Multicrustacea</taxon>
        <taxon>Malacostraca</taxon>
        <taxon>Eumalacostraca</taxon>
        <taxon>Eucarida</taxon>
        <taxon>Decapoda</taxon>
        <taxon>Pleocyemata</taxon>
        <taxon>Brachyura</taxon>
        <taxon>Eubrachyura</taxon>
        <taxon>Portunoidea</taxon>
        <taxon>Portunidae</taxon>
        <taxon>Portuninae</taxon>
        <taxon>Portunus</taxon>
    </lineage>
</organism>
<sequence>MAATVTRLQPRRGFTGATTTSTGICPYSIPWRSGGTSPTNAIAGNLRWKGCMVLRTRHGCRPAPKQAKSL</sequence>
<comment type="caution">
    <text evidence="2">The sequence shown here is derived from an EMBL/GenBank/DDBJ whole genome shotgun (WGS) entry which is preliminary data.</text>
</comment>
<gene>
    <name evidence="2" type="ORF">E2C01_086808</name>
</gene>
<proteinExistence type="predicted"/>
<keyword evidence="3" id="KW-1185">Reference proteome</keyword>
<evidence type="ECO:0000256" key="1">
    <source>
        <dbReference type="SAM" id="MobiDB-lite"/>
    </source>
</evidence>
<dbReference type="EMBL" id="VSRR010088827">
    <property type="protein sequence ID" value="MPC91751.1"/>
    <property type="molecule type" value="Genomic_DNA"/>
</dbReference>
<protein>
    <submittedName>
        <fullName evidence="2">Uncharacterized protein</fullName>
    </submittedName>
</protein>
<evidence type="ECO:0000313" key="3">
    <source>
        <dbReference type="Proteomes" id="UP000324222"/>
    </source>
</evidence>
<dbReference type="Proteomes" id="UP000324222">
    <property type="component" value="Unassembled WGS sequence"/>
</dbReference>
<feature type="region of interest" description="Disordered" evidence="1">
    <location>
        <begin position="1"/>
        <end position="20"/>
    </location>
</feature>
<accession>A0A5B7J1U1</accession>
<reference evidence="2 3" key="1">
    <citation type="submission" date="2019-05" db="EMBL/GenBank/DDBJ databases">
        <title>Another draft genome of Portunus trituberculatus and its Hox gene families provides insights of decapod evolution.</title>
        <authorList>
            <person name="Jeong J.-H."/>
            <person name="Song I."/>
            <person name="Kim S."/>
            <person name="Choi T."/>
            <person name="Kim D."/>
            <person name="Ryu S."/>
            <person name="Kim W."/>
        </authorList>
    </citation>
    <scope>NUCLEOTIDE SEQUENCE [LARGE SCALE GENOMIC DNA]</scope>
    <source>
        <tissue evidence="2">Muscle</tissue>
    </source>
</reference>
<evidence type="ECO:0000313" key="2">
    <source>
        <dbReference type="EMBL" id="MPC91751.1"/>
    </source>
</evidence>